<accession>A0A3P6E795</accession>
<dbReference type="PANTHER" id="PTHR11017:SF429">
    <property type="entry name" value="ADP-RIBOSYL CYCLASE_CYCLIC ADP-RIBOSE HYDROLASE"/>
    <property type="match status" value="1"/>
</dbReference>
<dbReference type="SUPFAM" id="SSF46785">
    <property type="entry name" value="Winged helix' DNA-binding domain"/>
    <property type="match status" value="1"/>
</dbReference>
<sequence>MGSYFRGMLKQEWINSLPRLNTSLDSDIRSILKFSYDALDDEDKYLFIHIACFFSSEKIHKVEEHLAKKFLEVRQRLNVLAEKSLISIESGYIKMHSLLQKLGLEIVCKQSTHEP</sequence>
<proteinExistence type="predicted"/>
<evidence type="ECO:0000256" key="1">
    <source>
        <dbReference type="ARBA" id="ARBA00022737"/>
    </source>
</evidence>
<feature type="non-terminal residue" evidence="3">
    <location>
        <position position="115"/>
    </location>
</feature>
<dbReference type="GO" id="GO:0006952">
    <property type="term" value="P:defense response"/>
    <property type="evidence" value="ECO:0007669"/>
    <property type="project" value="InterPro"/>
</dbReference>
<dbReference type="InterPro" id="IPR044974">
    <property type="entry name" value="Disease_R_plants"/>
</dbReference>
<dbReference type="InterPro" id="IPR058192">
    <property type="entry name" value="WHD_ROQ1-like"/>
</dbReference>
<dbReference type="PANTHER" id="PTHR11017">
    <property type="entry name" value="LEUCINE-RICH REPEAT-CONTAINING PROTEIN"/>
    <property type="match status" value="1"/>
</dbReference>
<dbReference type="EMBL" id="LR031875">
    <property type="protein sequence ID" value="VDD30185.1"/>
    <property type="molecule type" value="Genomic_DNA"/>
</dbReference>
<evidence type="ECO:0000259" key="2">
    <source>
        <dbReference type="Pfam" id="PF23282"/>
    </source>
</evidence>
<dbReference type="Pfam" id="PF23282">
    <property type="entry name" value="WHD_ROQ1"/>
    <property type="match status" value="1"/>
</dbReference>
<name>A0A3P6E795_BRAOL</name>
<gene>
    <name evidence="3" type="ORF">BOLC9T55508H</name>
</gene>
<organism evidence="3">
    <name type="scientific">Brassica oleracea</name>
    <name type="common">Wild cabbage</name>
    <dbReference type="NCBI Taxonomy" id="3712"/>
    <lineage>
        <taxon>Eukaryota</taxon>
        <taxon>Viridiplantae</taxon>
        <taxon>Streptophyta</taxon>
        <taxon>Embryophyta</taxon>
        <taxon>Tracheophyta</taxon>
        <taxon>Spermatophyta</taxon>
        <taxon>Magnoliopsida</taxon>
        <taxon>eudicotyledons</taxon>
        <taxon>Gunneridae</taxon>
        <taxon>Pentapetalae</taxon>
        <taxon>rosids</taxon>
        <taxon>malvids</taxon>
        <taxon>Brassicales</taxon>
        <taxon>Brassicaceae</taxon>
        <taxon>Brassiceae</taxon>
        <taxon>Brassica</taxon>
    </lineage>
</organism>
<reference evidence="3" key="1">
    <citation type="submission" date="2018-11" db="EMBL/GenBank/DDBJ databases">
        <authorList>
            <consortium name="Genoscope - CEA"/>
            <person name="William W."/>
        </authorList>
    </citation>
    <scope>NUCLEOTIDE SEQUENCE</scope>
</reference>
<protein>
    <recommendedName>
        <fullName evidence="2">Disease resistance protein Roq1-like winged-helix domain-containing protein</fullName>
    </recommendedName>
</protein>
<feature type="domain" description="Disease resistance protein Roq1-like winged-helix" evidence="2">
    <location>
        <begin position="41"/>
        <end position="111"/>
    </location>
</feature>
<evidence type="ECO:0000313" key="3">
    <source>
        <dbReference type="EMBL" id="VDD30185.1"/>
    </source>
</evidence>
<dbReference type="AlphaFoldDB" id="A0A3P6E795"/>
<keyword evidence="1" id="KW-0677">Repeat</keyword>
<dbReference type="InterPro" id="IPR036390">
    <property type="entry name" value="WH_DNA-bd_sf"/>
</dbReference>